<evidence type="ECO:0000313" key="2">
    <source>
        <dbReference type="EMBL" id="RCX12325.1"/>
    </source>
</evidence>
<dbReference type="AlphaFoldDB" id="A0A369ATB8"/>
<feature type="chain" id="PRO_5039567914" evidence="1">
    <location>
        <begin position="22"/>
        <end position="246"/>
    </location>
</feature>
<dbReference type="RefSeq" id="WP_114298948.1">
    <property type="nucleotide sequence ID" value="NZ_QPJT01000022.1"/>
</dbReference>
<proteinExistence type="predicted"/>
<dbReference type="InterPro" id="IPR019076">
    <property type="entry name" value="Spore_lipoprot_YhcN/YlaJ-like"/>
</dbReference>
<protein>
    <submittedName>
        <fullName evidence="2">YhcN/YlaJ family sporulation lipoprotein</fullName>
    </submittedName>
</protein>
<evidence type="ECO:0000256" key="1">
    <source>
        <dbReference type="SAM" id="SignalP"/>
    </source>
</evidence>
<accession>A0A369ATB8</accession>
<gene>
    <name evidence="2" type="ORF">DFR58_12212</name>
</gene>
<dbReference type="EMBL" id="QPJT01000022">
    <property type="protein sequence ID" value="RCX12325.1"/>
    <property type="molecule type" value="Genomic_DNA"/>
</dbReference>
<comment type="caution">
    <text evidence="2">The sequence shown here is derived from an EMBL/GenBank/DDBJ whole genome shotgun (WGS) entry which is preliminary data.</text>
</comment>
<organism evidence="2 3">
    <name type="scientific">Anaerobacterium chartisolvens</name>
    <dbReference type="NCBI Taxonomy" id="1297424"/>
    <lineage>
        <taxon>Bacteria</taxon>
        <taxon>Bacillati</taxon>
        <taxon>Bacillota</taxon>
        <taxon>Clostridia</taxon>
        <taxon>Eubacteriales</taxon>
        <taxon>Oscillospiraceae</taxon>
        <taxon>Anaerobacterium</taxon>
    </lineage>
</organism>
<dbReference type="Pfam" id="PF09580">
    <property type="entry name" value="Spore_YhcN_YlaJ"/>
    <property type="match status" value="1"/>
</dbReference>
<evidence type="ECO:0000313" key="3">
    <source>
        <dbReference type="Proteomes" id="UP000253034"/>
    </source>
</evidence>
<dbReference type="OrthoDB" id="1707228at2"/>
<dbReference type="PROSITE" id="PS51257">
    <property type="entry name" value="PROKAR_LIPOPROTEIN"/>
    <property type="match status" value="1"/>
</dbReference>
<reference evidence="2 3" key="1">
    <citation type="submission" date="2018-07" db="EMBL/GenBank/DDBJ databases">
        <title>Genomic Encyclopedia of Type Strains, Phase IV (KMG-IV): sequencing the most valuable type-strain genomes for metagenomic binning, comparative biology and taxonomic classification.</title>
        <authorList>
            <person name="Goeker M."/>
        </authorList>
    </citation>
    <scope>NUCLEOTIDE SEQUENCE [LARGE SCALE GENOMIC DNA]</scope>
    <source>
        <strain evidence="2 3">DSM 27016</strain>
    </source>
</reference>
<name>A0A369ATB8_9FIRM</name>
<sequence>MRFKNMGSSIFTIGTVMMALALTGCNMTGTTPANPNSANRMGQIAGTDQRPYNGTGANGIGTNGIGANNTGTIGGIGANRRITQTPGNNAFIDTNPGSGIGTRTGLRNNTNNTGLGAGMLNGNTGTGRNMNNTQTTSFDQAKATGICNQLEKMNGIRDANAVVNGDTAIVSCKASNPYTDINAMRDTIVNRVKQFDSSIRNVVLTDETDAGTKIQQLANDITNNRPVNDLRARFNQMMQEMGRATR</sequence>
<feature type="signal peptide" evidence="1">
    <location>
        <begin position="1"/>
        <end position="21"/>
    </location>
</feature>
<dbReference type="Proteomes" id="UP000253034">
    <property type="component" value="Unassembled WGS sequence"/>
</dbReference>
<keyword evidence="3" id="KW-1185">Reference proteome</keyword>
<keyword evidence="1" id="KW-0732">Signal</keyword>
<keyword evidence="2" id="KW-0449">Lipoprotein</keyword>